<keyword evidence="1" id="KW-0812">Transmembrane</keyword>
<dbReference type="SUPFAM" id="SSF55874">
    <property type="entry name" value="ATPase domain of HSP90 chaperone/DNA topoisomerase II/histidine kinase"/>
    <property type="match status" value="1"/>
</dbReference>
<comment type="caution">
    <text evidence="2">The sequence shown here is derived from an EMBL/GenBank/DDBJ whole genome shotgun (WGS) entry which is preliminary data.</text>
</comment>
<dbReference type="InterPro" id="IPR036890">
    <property type="entry name" value="HATPase_C_sf"/>
</dbReference>
<dbReference type="AlphaFoldDB" id="A0A6N7SC97"/>
<evidence type="ECO:0000313" key="2">
    <source>
        <dbReference type="EMBL" id="MSA91198.1"/>
    </source>
</evidence>
<feature type="transmembrane region" description="Helical" evidence="1">
    <location>
        <begin position="168"/>
        <end position="190"/>
    </location>
</feature>
<dbReference type="Proteomes" id="UP000480929">
    <property type="component" value="Unassembled WGS sequence"/>
</dbReference>
<evidence type="ECO:0000256" key="1">
    <source>
        <dbReference type="SAM" id="Phobius"/>
    </source>
</evidence>
<evidence type="ECO:0000313" key="5">
    <source>
        <dbReference type="Proteomes" id="UP000480929"/>
    </source>
</evidence>
<feature type="transmembrane region" description="Helical" evidence="1">
    <location>
        <begin position="135"/>
        <end position="156"/>
    </location>
</feature>
<keyword evidence="1" id="KW-0472">Membrane</keyword>
<name>A0A6N7SC97_9FIRM</name>
<accession>A0A6N7SC97</accession>
<sequence length="424" mass="48692">MLNDNPFFYVNHLILFGIWTAFHGTFLHRKESQNTFFLKLYLAITINALINFALFYLFADFFSVNLIRTLFTVIMLYLVLRLMVRDTRMNTLFAVLFHVLCLVVSEMLAILIMLAGSGFDQHAFEEASFFTTSGFLVMDGIQGLLFGLILILKKLVIPNINWQKQVRLVPLLAIHVGWIYLLSYKLIYAYEMTVNLTGFLIVSWICVQGAAFFLIRSLLKMKTAKERAELEHQNNLEIQAQMMELHAKQNVMNEVWTSIQSQASKWNVDQIRAAYDQIGSIRNALYCDHPSINALLASFQRQFDAKNIEFTVEIKASFVSGFDDFDLNTLLANLLKNALEAAQGSPQAFVHLMITQHKQMICIRCENTHGRMHSNPKLIQGNGKKIITQLAERYHGQAQWNKQSQTTTAEVLLNKDGSKWRETE</sequence>
<evidence type="ECO:0000313" key="4">
    <source>
        <dbReference type="Proteomes" id="UP000433575"/>
    </source>
</evidence>
<gene>
    <name evidence="3" type="ORF">GKD88_17800</name>
    <name evidence="2" type="ORF">GKE08_17890</name>
</gene>
<dbReference type="Proteomes" id="UP000433575">
    <property type="component" value="Unassembled WGS sequence"/>
</dbReference>
<dbReference type="Gene3D" id="3.30.565.10">
    <property type="entry name" value="Histidine kinase-like ATPase, C-terminal domain"/>
    <property type="match status" value="1"/>
</dbReference>
<keyword evidence="1" id="KW-1133">Transmembrane helix</keyword>
<dbReference type="EMBL" id="WKPJ01000047">
    <property type="protein sequence ID" value="MSA91198.1"/>
    <property type="molecule type" value="Genomic_DNA"/>
</dbReference>
<feature type="transmembrane region" description="Helical" evidence="1">
    <location>
        <begin position="65"/>
        <end position="84"/>
    </location>
</feature>
<dbReference type="OrthoDB" id="9773869at2"/>
<feature type="transmembrane region" description="Helical" evidence="1">
    <location>
        <begin position="91"/>
        <end position="115"/>
    </location>
</feature>
<proteinExistence type="predicted"/>
<dbReference type="RefSeq" id="WP_154240540.1">
    <property type="nucleotide sequence ID" value="NZ_CALJPI010000142.1"/>
</dbReference>
<keyword evidence="5" id="KW-1185">Reference proteome</keyword>
<evidence type="ECO:0000313" key="3">
    <source>
        <dbReference type="EMBL" id="MSC34975.1"/>
    </source>
</evidence>
<organism evidence="2 4">
    <name type="scientific">Holdemania massiliensis</name>
    <dbReference type="NCBI Taxonomy" id="1468449"/>
    <lineage>
        <taxon>Bacteria</taxon>
        <taxon>Bacillati</taxon>
        <taxon>Bacillota</taxon>
        <taxon>Erysipelotrichia</taxon>
        <taxon>Erysipelotrichales</taxon>
        <taxon>Erysipelotrichaceae</taxon>
        <taxon>Holdemania</taxon>
    </lineage>
</organism>
<feature type="transmembrane region" description="Helical" evidence="1">
    <location>
        <begin position="40"/>
        <end position="59"/>
    </location>
</feature>
<protein>
    <submittedName>
        <fullName evidence="2">GHKL domain-containing protein</fullName>
    </submittedName>
</protein>
<feature type="transmembrane region" description="Helical" evidence="1">
    <location>
        <begin position="196"/>
        <end position="215"/>
    </location>
</feature>
<reference evidence="4 5" key="1">
    <citation type="journal article" date="2019" name="Nat. Med.">
        <title>A library of human gut bacterial isolates paired with longitudinal multiomics data enables mechanistic microbiome research.</title>
        <authorList>
            <person name="Poyet M."/>
            <person name="Groussin M."/>
            <person name="Gibbons S.M."/>
            <person name="Avila-Pacheco J."/>
            <person name="Jiang X."/>
            <person name="Kearney S.M."/>
            <person name="Perrotta A.R."/>
            <person name="Berdy B."/>
            <person name="Zhao S."/>
            <person name="Lieberman T.D."/>
            <person name="Swanson P.K."/>
            <person name="Smith M."/>
            <person name="Roesemann S."/>
            <person name="Alexander J.E."/>
            <person name="Rich S.A."/>
            <person name="Livny J."/>
            <person name="Vlamakis H."/>
            <person name="Clish C."/>
            <person name="Bullock K."/>
            <person name="Deik A."/>
            <person name="Scott J."/>
            <person name="Pierce K.A."/>
            <person name="Xavier R.J."/>
            <person name="Alm E.J."/>
        </authorList>
    </citation>
    <scope>NUCLEOTIDE SEQUENCE [LARGE SCALE GENOMIC DNA]</scope>
    <source>
        <strain evidence="2 4">BIOML-A4</strain>
        <strain evidence="3 5">BIOML-A5</strain>
    </source>
</reference>
<dbReference type="EMBL" id="WKPI01000050">
    <property type="protein sequence ID" value="MSC34975.1"/>
    <property type="molecule type" value="Genomic_DNA"/>
</dbReference>
<feature type="transmembrane region" description="Helical" evidence="1">
    <location>
        <begin position="6"/>
        <end position="28"/>
    </location>
</feature>